<dbReference type="Proteomes" id="UP001201163">
    <property type="component" value="Unassembled WGS sequence"/>
</dbReference>
<proteinExistence type="predicted"/>
<gene>
    <name evidence="2" type="ORF">EDB92DRAFT_1944383</name>
</gene>
<comment type="caution">
    <text evidence="2">The sequence shown here is derived from an EMBL/GenBank/DDBJ whole genome shotgun (WGS) entry which is preliminary data.</text>
</comment>
<feature type="compositionally biased region" description="Polar residues" evidence="1">
    <location>
        <begin position="557"/>
        <end position="583"/>
    </location>
</feature>
<sequence length="613" mass="66954">MSPPKVVLKDRSSDFDKLSFAKYMKNIGRAYRKQAMELVSICRTFIQAGERSVSQDADLKQVLEVTDDALSSAADAKNKISKTADMKFEEAINALSNYEQKYHPKQQDATNGQQAITNGKQNATLVAERMKHAQENDKSSSRALNGLKQSFKAKLVEGPTKVIRFLLPGSSLPDTNPKVVEQILGEETSVQEILWNFSRLEGKKRITLKQNPHFYKGLPSSARDYSDKFTSDPIVKFWDATDEIWVLTDERSRVFLETDNKTRAFGNFWVPDEAIIFKEIGGRLEGERIVAEDIGGTPNLWHREEPTVIIRRRSASPAANPSDLPPIDTNPVRGKTFEDWRQLVRGTLNSPNISIRISTKGTPPESEDDWVLSSPTNTTPDPPTQSLSIMQERPTVTSSGARAPQLPALHIPEPFRGPQTAQSYKSAWSTFSPVFRTPLTEIPPSLTPPSTPGPRKPSAAAPPSPAKLTAISQDSAVAVLSSLSLTMTTLTPPQALLAVVPQRPEIPLQKPASAGLLSSGALTPGGRASSPQSTTLSSSTNDLARSSGLHAGDSHVVNRTSMTVSVPGTTKDQATSPGPQQARSAAAPVKGPAQTQKKKNWFQKFIWDYDTGK</sequence>
<protein>
    <submittedName>
        <fullName evidence="2">Uncharacterized protein</fullName>
    </submittedName>
</protein>
<evidence type="ECO:0000313" key="2">
    <source>
        <dbReference type="EMBL" id="KAH8993689.1"/>
    </source>
</evidence>
<accession>A0AAD4QBT5</accession>
<dbReference type="EMBL" id="JAKELL010000017">
    <property type="protein sequence ID" value="KAH8993689.1"/>
    <property type="molecule type" value="Genomic_DNA"/>
</dbReference>
<feature type="compositionally biased region" description="Pro residues" evidence="1">
    <location>
        <begin position="445"/>
        <end position="465"/>
    </location>
</feature>
<organism evidence="2 3">
    <name type="scientific">Lactarius akahatsu</name>
    <dbReference type="NCBI Taxonomy" id="416441"/>
    <lineage>
        <taxon>Eukaryota</taxon>
        <taxon>Fungi</taxon>
        <taxon>Dikarya</taxon>
        <taxon>Basidiomycota</taxon>
        <taxon>Agaricomycotina</taxon>
        <taxon>Agaricomycetes</taxon>
        <taxon>Russulales</taxon>
        <taxon>Russulaceae</taxon>
        <taxon>Lactarius</taxon>
    </lineage>
</organism>
<feature type="region of interest" description="Disordered" evidence="1">
    <location>
        <begin position="353"/>
        <end position="387"/>
    </location>
</feature>
<reference evidence="2" key="1">
    <citation type="submission" date="2022-01" db="EMBL/GenBank/DDBJ databases">
        <title>Comparative genomics reveals a dynamic genome evolution in the ectomycorrhizal milk-cap (Lactarius) mushrooms.</title>
        <authorList>
            <consortium name="DOE Joint Genome Institute"/>
            <person name="Lebreton A."/>
            <person name="Tang N."/>
            <person name="Kuo A."/>
            <person name="LaButti K."/>
            <person name="Drula E."/>
            <person name="Barry K."/>
            <person name="Clum A."/>
            <person name="Lipzen A."/>
            <person name="Mousain D."/>
            <person name="Ng V."/>
            <person name="Wang R."/>
            <person name="Wang X."/>
            <person name="Dai Y."/>
            <person name="Henrissat B."/>
            <person name="Grigoriev I.V."/>
            <person name="Guerin-Laguette A."/>
            <person name="Yu F."/>
            <person name="Martin F.M."/>
        </authorList>
    </citation>
    <scope>NUCLEOTIDE SEQUENCE</scope>
    <source>
        <strain evidence="2">QP</strain>
    </source>
</reference>
<feature type="region of interest" description="Disordered" evidence="1">
    <location>
        <begin position="313"/>
        <end position="332"/>
    </location>
</feature>
<feature type="region of interest" description="Disordered" evidence="1">
    <location>
        <begin position="517"/>
        <end position="598"/>
    </location>
</feature>
<evidence type="ECO:0000256" key="1">
    <source>
        <dbReference type="SAM" id="MobiDB-lite"/>
    </source>
</evidence>
<feature type="compositionally biased region" description="Low complexity" evidence="1">
    <location>
        <begin position="529"/>
        <end position="540"/>
    </location>
</feature>
<keyword evidence="3" id="KW-1185">Reference proteome</keyword>
<dbReference type="AlphaFoldDB" id="A0AAD4QBT5"/>
<evidence type="ECO:0000313" key="3">
    <source>
        <dbReference type="Proteomes" id="UP001201163"/>
    </source>
</evidence>
<feature type="region of interest" description="Disordered" evidence="1">
    <location>
        <begin position="439"/>
        <end position="467"/>
    </location>
</feature>
<name>A0AAD4QBT5_9AGAM</name>